<keyword evidence="4" id="KW-0444">Lipid biosynthesis</keyword>
<feature type="transmembrane region" description="Helical" evidence="19">
    <location>
        <begin position="87"/>
        <end position="112"/>
    </location>
</feature>
<dbReference type="CDD" id="cd14265">
    <property type="entry name" value="UDPK_IM_like"/>
    <property type="match status" value="1"/>
</dbReference>
<keyword evidence="14" id="KW-1208">Phospholipid metabolism</keyword>
<evidence type="ECO:0000256" key="17">
    <source>
        <dbReference type="PIRSR" id="PIRSR600829-3"/>
    </source>
</evidence>
<evidence type="ECO:0000256" key="1">
    <source>
        <dbReference type="ARBA" id="ARBA00004651"/>
    </source>
</evidence>
<reference evidence="20 21" key="1">
    <citation type="journal article" date="2016" name="Nat. Commun.">
        <title>Thousands of microbial genomes shed light on interconnected biogeochemical processes in an aquifer system.</title>
        <authorList>
            <person name="Anantharaman K."/>
            <person name="Brown C.T."/>
            <person name="Hug L.A."/>
            <person name="Sharon I."/>
            <person name="Castelle C.J."/>
            <person name="Probst A.J."/>
            <person name="Thomas B.C."/>
            <person name="Singh A."/>
            <person name="Wilkins M.J."/>
            <person name="Karaoz U."/>
            <person name="Brodie E.L."/>
            <person name="Williams K.H."/>
            <person name="Hubbard S.S."/>
            <person name="Banfield J.F."/>
        </authorList>
    </citation>
    <scope>NUCLEOTIDE SEQUENCE [LARGE SCALE GENOMIC DNA]</scope>
</reference>
<dbReference type="EMBL" id="MFPS01000007">
    <property type="protein sequence ID" value="OGH59531.1"/>
    <property type="molecule type" value="Genomic_DNA"/>
</dbReference>
<evidence type="ECO:0000256" key="11">
    <source>
        <dbReference type="ARBA" id="ARBA00023098"/>
    </source>
</evidence>
<keyword evidence="12 19" id="KW-0472">Membrane</keyword>
<proteinExistence type="inferred from homology"/>
<dbReference type="GO" id="GO:0016301">
    <property type="term" value="F:kinase activity"/>
    <property type="evidence" value="ECO:0007669"/>
    <property type="project" value="UniProtKB-KW"/>
</dbReference>
<evidence type="ECO:0000256" key="9">
    <source>
        <dbReference type="ARBA" id="ARBA00022840"/>
    </source>
</evidence>
<feature type="binding site" evidence="17">
    <location>
        <position position="19"/>
    </location>
    <ligand>
        <name>ATP</name>
        <dbReference type="ChEBI" id="CHEBI:30616"/>
    </ligand>
</feature>
<feature type="binding site" evidence="17">
    <location>
        <position position="67"/>
    </location>
    <ligand>
        <name>ATP</name>
        <dbReference type="ChEBI" id="CHEBI:30616"/>
    </ligand>
</feature>
<dbReference type="PANTHER" id="PTHR34299">
    <property type="entry name" value="DIACYLGLYCEROL KINASE"/>
    <property type="match status" value="1"/>
</dbReference>
<feature type="transmembrane region" description="Helical" evidence="19">
    <location>
        <begin position="21"/>
        <end position="41"/>
    </location>
</feature>
<evidence type="ECO:0000256" key="8">
    <source>
        <dbReference type="ARBA" id="ARBA00022777"/>
    </source>
</evidence>
<evidence type="ECO:0000256" key="16">
    <source>
        <dbReference type="PIRSR" id="PIRSR600829-2"/>
    </source>
</evidence>
<dbReference type="GO" id="GO:0005886">
    <property type="term" value="C:plasma membrane"/>
    <property type="evidence" value="ECO:0007669"/>
    <property type="project" value="UniProtKB-SubCell"/>
</dbReference>
<dbReference type="GO" id="GO:0046872">
    <property type="term" value="F:metal ion binding"/>
    <property type="evidence" value="ECO:0007669"/>
    <property type="project" value="UniProtKB-KW"/>
</dbReference>
<evidence type="ECO:0000256" key="3">
    <source>
        <dbReference type="ARBA" id="ARBA00022475"/>
    </source>
</evidence>
<accession>A0A1F6LJG7</accession>
<keyword evidence="13" id="KW-0594">Phospholipid biosynthesis</keyword>
<dbReference type="Proteomes" id="UP000177067">
    <property type="component" value="Unassembled WGS sequence"/>
</dbReference>
<keyword evidence="3" id="KW-1003">Cell membrane</keyword>
<dbReference type="AlphaFoldDB" id="A0A1F6LJG7"/>
<evidence type="ECO:0000313" key="20">
    <source>
        <dbReference type="EMBL" id="OGH59531.1"/>
    </source>
</evidence>
<evidence type="ECO:0000256" key="18">
    <source>
        <dbReference type="PIRSR" id="PIRSR600829-4"/>
    </source>
</evidence>
<feature type="transmembrane region" description="Helical" evidence="19">
    <location>
        <begin position="47"/>
        <end position="66"/>
    </location>
</feature>
<feature type="binding site" evidence="18">
    <location>
        <position position="19"/>
    </location>
    <ligand>
        <name>a divalent metal cation</name>
        <dbReference type="ChEBI" id="CHEBI:60240"/>
    </ligand>
</feature>
<keyword evidence="8" id="KW-0418">Kinase</keyword>
<dbReference type="InterPro" id="IPR000829">
    <property type="entry name" value="DAGK"/>
</dbReference>
<keyword evidence="10 19" id="KW-1133">Transmembrane helix</keyword>
<protein>
    <recommendedName>
        <fullName evidence="22">Diacylglycerol kinase</fullName>
    </recommendedName>
</protein>
<keyword evidence="6 19" id="KW-0812">Transmembrane</keyword>
<evidence type="ECO:0000256" key="10">
    <source>
        <dbReference type="ARBA" id="ARBA00022989"/>
    </source>
</evidence>
<evidence type="ECO:0000256" key="2">
    <source>
        <dbReference type="ARBA" id="ARBA00005967"/>
    </source>
</evidence>
<evidence type="ECO:0000256" key="6">
    <source>
        <dbReference type="ARBA" id="ARBA00022692"/>
    </source>
</evidence>
<evidence type="ECO:0000256" key="19">
    <source>
        <dbReference type="SAM" id="Phobius"/>
    </source>
</evidence>
<comment type="caution">
    <text evidence="20">The sequence shown here is derived from an EMBL/GenBank/DDBJ whole genome shotgun (WGS) entry which is preliminary data.</text>
</comment>
<dbReference type="Pfam" id="PF01219">
    <property type="entry name" value="DAGK_prokar"/>
    <property type="match status" value="1"/>
</dbReference>
<evidence type="ECO:0000256" key="7">
    <source>
        <dbReference type="ARBA" id="ARBA00022741"/>
    </source>
</evidence>
<feature type="binding site" evidence="16">
    <location>
        <position position="60"/>
    </location>
    <ligand>
        <name>substrate</name>
    </ligand>
</feature>
<dbReference type="GO" id="GO:0008654">
    <property type="term" value="P:phospholipid biosynthetic process"/>
    <property type="evidence" value="ECO:0007669"/>
    <property type="project" value="UniProtKB-KW"/>
</dbReference>
<gene>
    <name evidence="20" type="ORF">A2725_01435</name>
</gene>
<keyword evidence="18" id="KW-0460">Magnesium</keyword>
<name>A0A1F6LJG7_9BACT</name>
<dbReference type="PANTHER" id="PTHR34299:SF1">
    <property type="entry name" value="DIACYLGLYCEROL KINASE"/>
    <property type="match status" value="1"/>
</dbReference>
<dbReference type="GO" id="GO:0005524">
    <property type="term" value="F:ATP binding"/>
    <property type="evidence" value="ECO:0007669"/>
    <property type="project" value="UniProtKB-KW"/>
</dbReference>
<feature type="binding site" evidence="18">
    <location>
        <position position="67"/>
    </location>
    <ligand>
        <name>a divalent metal cation</name>
        <dbReference type="ChEBI" id="CHEBI:60240"/>
    </ligand>
</feature>
<evidence type="ECO:0008006" key="22">
    <source>
        <dbReference type="Google" id="ProtNLM"/>
    </source>
</evidence>
<dbReference type="Gene3D" id="1.10.287.3610">
    <property type="match status" value="1"/>
</dbReference>
<sequence length="117" mass="13441">MLRSVKDAYSGIKHVYIHEQNFRIQIFVSFIIVIIMLLLHLTRGEMVVVLLLILLVLVLELLNTAIEKFLDIVKPRMHLHVAVVKDIMASMVLLASIFALFIGIIIFLPYIVDLFIL</sequence>
<comment type="cofactor">
    <cofactor evidence="18">
        <name>Mg(2+)</name>
        <dbReference type="ChEBI" id="CHEBI:18420"/>
    </cofactor>
    <text evidence="18">Mn(2+), Zn(2+), Cd(2+) and Co(2+) support activity to lesser extents.</text>
</comment>
<comment type="similarity">
    <text evidence="2">Belongs to the bacterial diacylglycerol kinase family.</text>
</comment>
<keyword evidence="5" id="KW-0808">Transferase</keyword>
<evidence type="ECO:0000313" key="21">
    <source>
        <dbReference type="Proteomes" id="UP000177067"/>
    </source>
</evidence>
<evidence type="ECO:0000256" key="5">
    <source>
        <dbReference type="ARBA" id="ARBA00022679"/>
    </source>
</evidence>
<feature type="binding site" evidence="17">
    <location>
        <begin position="85"/>
        <end position="86"/>
    </location>
    <ligand>
        <name>ATP</name>
        <dbReference type="ChEBI" id="CHEBI:30616"/>
    </ligand>
</feature>
<evidence type="ECO:0000256" key="4">
    <source>
        <dbReference type="ARBA" id="ARBA00022516"/>
    </source>
</evidence>
<evidence type="ECO:0000256" key="15">
    <source>
        <dbReference type="PIRSR" id="PIRSR600829-1"/>
    </source>
</evidence>
<dbReference type="InterPro" id="IPR036945">
    <property type="entry name" value="DAGK_sf"/>
</dbReference>
<evidence type="ECO:0000256" key="12">
    <source>
        <dbReference type="ARBA" id="ARBA00023136"/>
    </source>
</evidence>
<comment type="subcellular location">
    <subcellularLocation>
        <location evidence="1">Cell membrane</location>
        <topology evidence="1">Multi-pass membrane protein</topology>
    </subcellularLocation>
</comment>
<dbReference type="InterPro" id="IPR033717">
    <property type="entry name" value="UDPK"/>
</dbReference>
<evidence type="ECO:0000256" key="13">
    <source>
        <dbReference type="ARBA" id="ARBA00023209"/>
    </source>
</evidence>
<evidence type="ECO:0000256" key="14">
    <source>
        <dbReference type="ARBA" id="ARBA00023264"/>
    </source>
</evidence>
<organism evidence="20 21">
    <name type="scientific">Candidatus Magasanikbacteria bacterium RIFCSPHIGHO2_01_FULL_33_34</name>
    <dbReference type="NCBI Taxonomy" id="1798671"/>
    <lineage>
        <taxon>Bacteria</taxon>
        <taxon>Candidatus Magasanikiibacteriota</taxon>
    </lineage>
</organism>
<keyword evidence="9 17" id="KW-0067">ATP-binding</keyword>
<keyword evidence="18" id="KW-0479">Metal-binding</keyword>
<keyword evidence="11" id="KW-0443">Lipid metabolism</keyword>
<keyword evidence="7 17" id="KW-0547">Nucleotide-binding</keyword>
<feature type="active site" description="Proton acceptor" evidence="15">
    <location>
        <position position="60"/>
    </location>
</feature>